<feature type="domain" description="Beta-mannosidase-like galactose-binding" evidence="7">
    <location>
        <begin position="30"/>
        <end position="193"/>
    </location>
</feature>
<dbReference type="PANTHER" id="PTHR43730">
    <property type="entry name" value="BETA-MANNOSIDASE"/>
    <property type="match status" value="1"/>
</dbReference>
<accession>A0A9D5YYC4</accession>
<dbReference type="PANTHER" id="PTHR43730:SF1">
    <property type="entry name" value="BETA-MANNOSIDASE"/>
    <property type="match status" value="1"/>
</dbReference>
<dbReference type="Pfam" id="PF00703">
    <property type="entry name" value="Glyco_hydro_2"/>
    <property type="match status" value="1"/>
</dbReference>
<dbReference type="Proteomes" id="UP000822993">
    <property type="component" value="Unassembled WGS sequence"/>
</dbReference>
<dbReference type="InterPro" id="IPR013783">
    <property type="entry name" value="Ig-like_fold"/>
</dbReference>
<name>A0A9D5YYC4_9CELL</name>
<dbReference type="InterPro" id="IPR006102">
    <property type="entry name" value="Ig-like_GH2"/>
</dbReference>
<keyword evidence="9" id="KW-1185">Reference proteome</keyword>
<dbReference type="GO" id="GO:0006516">
    <property type="term" value="P:glycoprotein catabolic process"/>
    <property type="evidence" value="ECO:0007669"/>
    <property type="project" value="TreeGrafter"/>
</dbReference>
<evidence type="ECO:0000259" key="6">
    <source>
        <dbReference type="Pfam" id="PF00703"/>
    </source>
</evidence>
<dbReference type="InterPro" id="IPR017853">
    <property type="entry name" value="GH"/>
</dbReference>
<dbReference type="InterPro" id="IPR050887">
    <property type="entry name" value="Beta-mannosidase_GH2"/>
</dbReference>
<dbReference type="InterPro" id="IPR054593">
    <property type="entry name" value="Beta-mannosidase-like_N2"/>
</dbReference>
<feature type="domain" description="Glycoside hydrolase family 2 immunoglobulin-like beta-sandwich" evidence="6">
    <location>
        <begin position="234"/>
        <end position="316"/>
    </location>
</feature>
<organism evidence="8 9">
    <name type="scientific">Oerskovia douganii</name>
    <dbReference type="NCBI Taxonomy" id="2762210"/>
    <lineage>
        <taxon>Bacteria</taxon>
        <taxon>Bacillati</taxon>
        <taxon>Actinomycetota</taxon>
        <taxon>Actinomycetes</taxon>
        <taxon>Micrococcales</taxon>
        <taxon>Cellulomonadaceae</taxon>
        <taxon>Oerskovia</taxon>
    </lineage>
</organism>
<dbReference type="AlphaFoldDB" id="A0A9D5YYC4"/>
<gene>
    <name evidence="8" type="ORF">H9623_09200</name>
</gene>
<evidence type="ECO:0000256" key="2">
    <source>
        <dbReference type="ARBA" id="ARBA00007401"/>
    </source>
</evidence>
<evidence type="ECO:0000256" key="4">
    <source>
        <dbReference type="ARBA" id="ARBA00022801"/>
    </source>
</evidence>
<evidence type="ECO:0000313" key="9">
    <source>
        <dbReference type="Proteomes" id="UP000822993"/>
    </source>
</evidence>
<comment type="catalytic activity">
    <reaction evidence="1">
        <text>Hydrolysis of terminal, non-reducing beta-D-mannose residues in beta-D-mannosides.</text>
        <dbReference type="EC" id="3.2.1.25"/>
    </reaction>
</comment>
<evidence type="ECO:0000313" key="8">
    <source>
        <dbReference type="EMBL" id="MBE7700478.1"/>
    </source>
</evidence>
<dbReference type="Gene3D" id="2.60.120.260">
    <property type="entry name" value="Galactose-binding domain-like"/>
    <property type="match status" value="1"/>
</dbReference>
<dbReference type="FunFam" id="3.20.20.80:FF:000050">
    <property type="entry name" value="Beta-mannosidase B"/>
    <property type="match status" value="1"/>
</dbReference>
<dbReference type="GO" id="GO:0004567">
    <property type="term" value="F:beta-mannosidase activity"/>
    <property type="evidence" value="ECO:0007669"/>
    <property type="project" value="UniProtKB-EC"/>
</dbReference>
<comment type="caution">
    <text evidence="8">The sequence shown here is derived from an EMBL/GenBank/DDBJ whole genome shotgun (WGS) entry which is preliminary data.</text>
</comment>
<evidence type="ECO:0000259" key="7">
    <source>
        <dbReference type="Pfam" id="PF22666"/>
    </source>
</evidence>
<dbReference type="InterPro" id="IPR036156">
    <property type="entry name" value="Beta-gal/glucu_dom_sf"/>
</dbReference>
<dbReference type="EMBL" id="JACSPN010000010">
    <property type="protein sequence ID" value="MBE7700478.1"/>
    <property type="molecule type" value="Genomic_DNA"/>
</dbReference>
<dbReference type="Gene3D" id="3.20.20.80">
    <property type="entry name" value="Glycosidases"/>
    <property type="match status" value="1"/>
</dbReference>
<keyword evidence="4 8" id="KW-0378">Hydrolase</keyword>
<dbReference type="SUPFAM" id="SSF49303">
    <property type="entry name" value="beta-Galactosidase/glucuronidase domain"/>
    <property type="match status" value="1"/>
</dbReference>
<dbReference type="SUPFAM" id="SSF51445">
    <property type="entry name" value="(Trans)glycosidases"/>
    <property type="match status" value="1"/>
</dbReference>
<comment type="similarity">
    <text evidence="2">Belongs to the glycosyl hydrolase 2 family.</text>
</comment>
<evidence type="ECO:0000256" key="3">
    <source>
        <dbReference type="ARBA" id="ARBA00012754"/>
    </source>
</evidence>
<dbReference type="SUPFAM" id="SSF49785">
    <property type="entry name" value="Galactose-binding domain-like"/>
    <property type="match status" value="1"/>
</dbReference>
<sequence>MTEQHAPRPLVAREVHEGWTLSVAQAAAPQAADLVGVPATVPGSVHTDLLAAGLIPDPYLDDNEGLLGWIGRCDWEYRTTLGWTAEEAAAHERHDLVFDGLDTVAEVRLNGQVLGSTANMHRTYRFDVSGALRVGDNDLVVRFASPVRHADRQSLALGYRPQVNKHPFNAIRKMACSFGWDWGLDTATSGIWRPVRLESWSVARLSVVRVEASVEDGALDGGPGQTLAPGRVRVQVEVERTASGTDALRLGVQVAGAQTVVEVTQGETSATVDVVVPAVALWWPQGYGDQPLHDVEATLACGTYRLDRAHRRVGFRTVRLEMEPDEHGTSFRFVVNGRPVFVRGANWIPDDAFPHRVTRERYAARIAQAQTANINLLRVWGGGIYEADDFYDLCDERGILTWQDFLFACAAYAEEEPLRGEVEAEVRDNVVRLAHHASLVLWNGSNENIWGYQDWGWEKRLDGRTWGLGYYTELLPQLLAELDPARDYTPSSPWSGSLDVYPNDPAHGSMHSWELWNRQDYPHYRDVVPRFLAEFGWQGPPTWSTLTRAISDDPLTPESPGMLVHQKAMQGNDKLVDGLVAHLPLPDDMEDWHWAMSLNQATAVRVAVEHLRSWSPVCMGSVVWQLNDCWPVTSWSAVDGDGHAKPLLYALKHAYADRLVTIQPRDDQPGMPLAVAVVNDSGEAWTGDLVIRRLRFDGVELQGVKVPVEVGARATATVPVPPDVAATDTPTGEVLVATLGAERATWFFAEPRDSALETPGLVVEPVRTATGARVRVTTDVLVQDLALLADKVAPDAVVDDMLVTLLPGESVTFEVTCPGEIDLAALADPRVLRHANQLVTEVTR</sequence>
<dbReference type="EC" id="3.2.1.25" evidence="3"/>
<proteinExistence type="inferred from homology"/>
<dbReference type="GO" id="GO:0005975">
    <property type="term" value="P:carbohydrate metabolic process"/>
    <property type="evidence" value="ECO:0007669"/>
    <property type="project" value="InterPro"/>
</dbReference>
<dbReference type="RefSeq" id="WP_193719761.1">
    <property type="nucleotide sequence ID" value="NZ_JACSPN010000010.1"/>
</dbReference>
<keyword evidence="5" id="KW-0326">Glycosidase</keyword>
<dbReference type="InterPro" id="IPR008979">
    <property type="entry name" value="Galactose-bd-like_sf"/>
</dbReference>
<evidence type="ECO:0000256" key="5">
    <source>
        <dbReference type="ARBA" id="ARBA00023295"/>
    </source>
</evidence>
<protein>
    <recommendedName>
        <fullName evidence="3">beta-mannosidase</fullName>
        <ecNumber evidence="3">3.2.1.25</ecNumber>
    </recommendedName>
</protein>
<reference evidence="8 9" key="1">
    <citation type="submission" date="2020-08" db="EMBL/GenBank/DDBJ databases">
        <title>A Genomic Blueprint of the Chicken Gut Microbiome.</title>
        <authorList>
            <person name="Gilroy R."/>
            <person name="Ravi A."/>
            <person name="Getino M."/>
            <person name="Pursley I."/>
            <person name="Horton D.L."/>
            <person name="Alikhan N.-F."/>
            <person name="Baker D."/>
            <person name="Gharbi K."/>
            <person name="Hall N."/>
            <person name="Watson M."/>
            <person name="Adriaenssens E.M."/>
            <person name="Foster-Nyarko E."/>
            <person name="Jarju S."/>
            <person name="Secka A."/>
            <person name="Antonio M."/>
            <person name="Oren A."/>
            <person name="Chaudhuri R."/>
            <person name="La Ragione R.M."/>
            <person name="Hildebrand F."/>
            <person name="Pallen M.J."/>
        </authorList>
    </citation>
    <scope>NUCLEOTIDE SEQUENCE [LARGE SCALE GENOMIC DNA]</scope>
    <source>
        <strain evidence="8 9">Sa1BUA8</strain>
    </source>
</reference>
<dbReference type="Pfam" id="PF22666">
    <property type="entry name" value="Glyco_hydro_2_N2"/>
    <property type="match status" value="1"/>
</dbReference>
<dbReference type="Gene3D" id="2.60.40.10">
    <property type="entry name" value="Immunoglobulins"/>
    <property type="match status" value="1"/>
</dbReference>
<evidence type="ECO:0000256" key="1">
    <source>
        <dbReference type="ARBA" id="ARBA00000829"/>
    </source>
</evidence>